<dbReference type="SUPFAM" id="SSF52833">
    <property type="entry name" value="Thioredoxin-like"/>
    <property type="match status" value="1"/>
</dbReference>
<protein>
    <submittedName>
        <fullName evidence="3">Glutathione S-transferase</fullName>
    </submittedName>
</protein>
<sequence>MSRPTFVAAWFSPWSERARFALDHHRIDYREEAYVPVLGEPLLRLRTRVFRGHITVPVLFHDGRVIRDSVEIARYADRLGKGAPLFPASAEAEVGRYVELATGLMEAARALSISRMARDEAMQLENLPPSVPARLRPALLPLARLGTTFMTRKYRLDTRDPEQDRANIRRGLERLRTELRGRDTLLSEFTFADIAVAVSLTMVRPVEHPIIPLGPAMRAAFTEPALAEEFGDLLAWRDKLYAERRSLQGAAGPAAA</sequence>
<dbReference type="SUPFAM" id="SSF47616">
    <property type="entry name" value="GST C-terminal domain-like"/>
    <property type="match status" value="1"/>
</dbReference>
<name>A0AAC8Q1S0_9BACT</name>
<feature type="domain" description="GST N-terminal" evidence="1">
    <location>
        <begin position="2"/>
        <end position="84"/>
    </location>
</feature>
<accession>A0AAC8Q1S0</accession>
<dbReference type="Pfam" id="PF13410">
    <property type="entry name" value="GST_C_2"/>
    <property type="match status" value="1"/>
</dbReference>
<reference evidence="2 4" key="1">
    <citation type="submission" date="2015-05" db="EMBL/GenBank/DDBJ databases">
        <title>Genome assembly of Archangium gephyra DSM 2261.</title>
        <authorList>
            <person name="Sharma G."/>
            <person name="Subramanian S."/>
        </authorList>
    </citation>
    <scope>NUCLEOTIDE SEQUENCE [LARGE SCALE GENOMIC DNA]</scope>
    <source>
        <strain evidence="2 4">DSM 2261</strain>
    </source>
</reference>
<dbReference type="Gene3D" id="3.40.30.10">
    <property type="entry name" value="Glutaredoxin"/>
    <property type="match status" value="1"/>
</dbReference>
<dbReference type="Gene3D" id="1.20.1050.10">
    <property type="match status" value="1"/>
</dbReference>
<proteinExistence type="predicted"/>
<dbReference type="KEGG" id="age:AA314_00980"/>
<evidence type="ECO:0000313" key="4">
    <source>
        <dbReference type="Proteomes" id="UP000035579"/>
    </source>
</evidence>
<dbReference type="AlphaFoldDB" id="A0AAC8Q1S0"/>
<dbReference type="RefSeq" id="WP_047854477.1">
    <property type="nucleotide sequence ID" value="NZ_CP011509.1"/>
</dbReference>
<dbReference type="PROSITE" id="PS50404">
    <property type="entry name" value="GST_NTER"/>
    <property type="match status" value="1"/>
</dbReference>
<dbReference type="InterPro" id="IPR036249">
    <property type="entry name" value="Thioredoxin-like_sf"/>
</dbReference>
<dbReference type="InterPro" id="IPR004045">
    <property type="entry name" value="Glutathione_S-Trfase_N"/>
</dbReference>
<evidence type="ECO:0000313" key="3">
    <source>
        <dbReference type="EMBL" id="REG28099.1"/>
    </source>
</evidence>
<dbReference type="CDD" id="cd00570">
    <property type="entry name" value="GST_N_family"/>
    <property type="match status" value="1"/>
</dbReference>
<organism evidence="2 4">
    <name type="scientific">Archangium gephyra</name>
    <dbReference type="NCBI Taxonomy" id="48"/>
    <lineage>
        <taxon>Bacteria</taxon>
        <taxon>Pseudomonadati</taxon>
        <taxon>Myxococcota</taxon>
        <taxon>Myxococcia</taxon>
        <taxon>Myxococcales</taxon>
        <taxon>Cystobacterineae</taxon>
        <taxon>Archangiaceae</taxon>
        <taxon>Archangium</taxon>
    </lineage>
</organism>
<evidence type="ECO:0000313" key="2">
    <source>
        <dbReference type="EMBL" id="AKI99353.1"/>
    </source>
</evidence>
<reference evidence="3 5" key="2">
    <citation type="submission" date="2018-08" db="EMBL/GenBank/DDBJ databases">
        <title>Genomic Encyclopedia of Archaeal and Bacterial Type Strains, Phase II (KMG-II): from individual species to whole genera.</title>
        <authorList>
            <person name="Goeker M."/>
        </authorList>
    </citation>
    <scope>NUCLEOTIDE SEQUENCE [LARGE SCALE GENOMIC DNA]</scope>
    <source>
        <strain evidence="3 5">DSM 2261</strain>
    </source>
</reference>
<dbReference type="EMBL" id="CP011509">
    <property type="protein sequence ID" value="AKI99353.1"/>
    <property type="molecule type" value="Genomic_DNA"/>
</dbReference>
<keyword evidence="5" id="KW-1185">Reference proteome</keyword>
<gene>
    <name evidence="2" type="ORF">AA314_00980</name>
    <name evidence="3" type="ORF">ATI61_109444</name>
</gene>
<dbReference type="Proteomes" id="UP000035579">
    <property type="component" value="Chromosome"/>
</dbReference>
<evidence type="ECO:0000313" key="5">
    <source>
        <dbReference type="Proteomes" id="UP000256345"/>
    </source>
</evidence>
<dbReference type="Pfam" id="PF13409">
    <property type="entry name" value="GST_N_2"/>
    <property type="match status" value="1"/>
</dbReference>
<dbReference type="Proteomes" id="UP000256345">
    <property type="component" value="Unassembled WGS sequence"/>
</dbReference>
<dbReference type="EMBL" id="QUMU01000009">
    <property type="protein sequence ID" value="REG28099.1"/>
    <property type="molecule type" value="Genomic_DNA"/>
</dbReference>
<evidence type="ECO:0000259" key="1">
    <source>
        <dbReference type="PROSITE" id="PS50404"/>
    </source>
</evidence>
<dbReference type="InterPro" id="IPR036282">
    <property type="entry name" value="Glutathione-S-Trfase_C_sf"/>
</dbReference>